<dbReference type="EMBL" id="CAJNDS010002210">
    <property type="protein sequence ID" value="CAE7374113.1"/>
    <property type="molecule type" value="Genomic_DNA"/>
</dbReference>
<keyword evidence="3" id="KW-1185">Reference proteome</keyword>
<reference evidence="2" key="1">
    <citation type="submission" date="2021-02" db="EMBL/GenBank/DDBJ databases">
        <authorList>
            <person name="Dougan E. K."/>
            <person name="Rhodes N."/>
            <person name="Thang M."/>
            <person name="Chan C."/>
        </authorList>
    </citation>
    <scope>NUCLEOTIDE SEQUENCE</scope>
</reference>
<dbReference type="AlphaFoldDB" id="A0A812Q2I2"/>
<dbReference type="Proteomes" id="UP000604046">
    <property type="component" value="Unassembled WGS sequence"/>
</dbReference>
<feature type="region of interest" description="Disordered" evidence="1">
    <location>
        <begin position="200"/>
        <end position="244"/>
    </location>
</feature>
<evidence type="ECO:0000313" key="3">
    <source>
        <dbReference type="Proteomes" id="UP000604046"/>
    </source>
</evidence>
<feature type="region of interest" description="Disordered" evidence="1">
    <location>
        <begin position="154"/>
        <end position="173"/>
    </location>
</feature>
<protein>
    <submittedName>
        <fullName evidence="2">Uncharacterized protein</fullName>
    </submittedName>
</protein>
<sequence length="453" mass="49614">MAPEALSAGRLQGAFVQVLDSIAVREGELVGSKELALLQKGGFCKVLRVGAAHGAGFRLQVQVLQGAHALGWISSSTKTGRPLVEICTLAELRAAGVSPVVNTAVEEKMPSLDQLLKSLDRDEVPRAPVRRPAKEVEEEPEDPEEVWRSFTNLARSKKEAHSEATPKAPDPYPAFMYIQEPSPEYRTEVHERRLRLMAQEKARRKARNRGFAAPEEPILPQPNVPRSQRSQPSSAPMPDMPEPVPEYVAPEQTERFAEATFAARVARVARENPNMIGQRQSHTQDVPSYSRPAGSNDDFTGTWMDATGIDFVLEQSGSIVMERTADGGSSCGMAVRNELTMYGRVGTLADDLIRWSDGSVWARCDIDVPEELPTRPAARASEGFAAAAELGAKPWKKRGYDHRLPPDLANLVTPGPGAEEEGRFVGGRGRTAGRADHEGEQRLWFAPWMGQGL</sequence>
<accession>A0A812Q2I2</accession>
<evidence type="ECO:0000313" key="2">
    <source>
        <dbReference type="EMBL" id="CAE7374113.1"/>
    </source>
</evidence>
<evidence type="ECO:0000256" key="1">
    <source>
        <dbReference type="SAM" id="MobiDB-lite"/>
    </source>
</evidence>
<feature type="compositionally biased region" description="Low complexity" evidence="1">
    <location>
        <begin position="224"/>
        <end position="237"/>
    </location>
</feature>
<comment type="caution">
    <text evidence="2">The sequence shown here is derived from an EMBL/GenBank/DDBJ whole genome shotgun (WGS) entry which is preliminary data.</text>
</comment>
<feature type="region of interest" description="Disordered" evidence="1">
    <location>
        <begin position="408"/>
        <end position="433"/>
    </location>
</feature>
<organism evidence="2 3">
    <name type="scientific">Symbiodinium natans</name>
    <dbReference type="NCBI Taxonomy" id="878477"/>
    <lineage>
        <taxon>Eukaryota</taxon>
        <taxon>Sar</taxon>
        <taxon>Alveolata</taxon>
        <taxon>Dinophyceae</taxon>
        <taxon>Suessiales</taxon>
        <taxon>Symbiodiniaceae</taxon>
        <taxon>Symbiodinium</taxon>
    </lineage>
</organism>
<gene>
    <name evidence="2" type="ORF">SNAT2548_LOCUS20438</name>
</gene>
<feature type="region of interest" description="Disordered" evidence="1">
    <location>
        <begin position="123"/>
        <end position="147"/>
    </location>
</feature>
<dbReference type="OrthoDB" id="10424985at2759"/>
<proteinExistence type="predicted"/>
<name>A0A812Q2I2_9DINO</name>